<feature type="compositionally biased region" description="Acidic residues" evidence="1">
    <location>
        <begin position="207"/>
        <end position="216"/>
    </location>
</feature>
<feature type="compositionally biased region" description="Polar residues" evidence="1">
    <location>
        <begin position="469"/>
        <end position="480"/>
    </location>
</feature>
<dbReference type="HOGENOM" id="CLU_009682_0_0_1"/>
<feature type="compositionally biased region" description="Low complexity" evidence="1">
    <location>
        <begin position="187"/>
        <end position="206"/>
    </location>
</feature>
<dbReference type="GO" id="GO:1990334">
    <property type="term" value="C:Bfa1-Bub2 complex"/>
    <property type="evidence" value="ECO:0007669"/>
    <property type="project" value="InterPro"/>
</dbReference>
<keyword evidence="3" id="KW-1185">Reference proteome</keyword>
<feature type="region of interest" description="Disordered" evidence="1">
    <location>
        <begin position="283"/>
        <end position="509"/>
    </location>
</feature>
<feature type="compositionally biased region" description="Polar residues" evidence="1">
    <location>
        <begin position="374"/>
        <end position="387"/>
    </location>
</feature>
<sequence length="840" mass="91991">MTTIPAPTSLLSREEWPDADFDLSDGVLLDAPSDRDDDGAEDWDIEFNLGSTGGAKAKSVVTEMVSRSEVIPKPPTPTFNIIRPSIQGTNIFNEDEDEEEEGVSTIKATSTITLKATAFQPTANKLYPSTIEEDIEDAFDLPSNLTQLSLAPQALSHRSSKNSLEWSDKDQTSSSQSSDAYSNLGLADIDPSSVSTSSASSISLPESETEDEEEDKLEGLIIPSAIFDSGHGVRQLKLMLEMKKKAQYVCNQVKVASPDPEDDFEAGLVFDDDADLSPRRLLSQQQSKRHFGRSNTVPLSKSPECRRPPRVRSDYIRPKSPMNPPVSSARQLQKLRRIPSPPTHSQASQSVNTLPSSSKSALLPKPGNLRGQKSHSGLKSPSPTSTRKLARKASLSCLLESSHAQEDSKEPARYEEPTASSRARTHKNTASRIYDKMPPSRPSTPSSNPVALRLTMPTQRIKSRPALSSVFSSATQGPSATSPIPPMPYSSSSKPPTPKPATPPTPKVLRRPKRLRTYGDGTELDGITDLPTDREKETKYRVQPKGYGNRIPGATYSSVLKSSAGSLRTEEKQSVGCIGNLIERSSNVLRRTTARIGAPVQQPHSELLPKKTKKTHGARRKPTLIRNLNNASAPKVIGDMRWNPHTLRWEGNDQVLRDFDAAIGTSTRPALITHLTGSSIGSPVGSFTSGARRVGNMIFDPSRMCWISTLPAEDDEPDVFANLADDEDDCSRWERKSGTIRAAPSTMSTANSSLSSSQELPDLVQTHSRTISDSGSDRGSRASLVVCDIDELFLDRCRAAEERHRNEMKGWRSLLSKHGSLSEPDRSYLYEIRALATRKY</sequence>
<evidence type="ECO:0000256" key="1">
    <source>
        <dbReference type="SAM" id="MobiDB-lite"/>
    </source>
</evidence>
<dbReference type="PANTHER" id="PTHR35140">
    <property type="entry name" value="MITOTIC CHECK POINT PROTEIN BFA1"/>
    <property type="match status" value="1"/>
</dbReference>
<gene>
    <name evidence="2" type="ORF">M378DRAFT_65097</name>
</gene>
<dbReference type="GO" id="GO:0001100">
    <property type="term" value="P:negative regulation of exit from mitosis"/>
    <property type="evidence" value="ECO:0007669"/>
    <property type="project" value="InterPro"/>
</dbReference>
<dbReference type="STRING" id="946122.A0A0C2T743"/>
<evidence type="ECO:0000313" key="3">
    <source>
        <dbReference type="Proteomes" id="UP000054549"/>
    </source>
</evidence>
<feature type="compositionally biased region" description="Basic and acidic residues" evidence="1">
    <location>
        <begin position="403"/>
        <end position="416"/>
    </location>
</feature>
<organism evidence="2 3">
    <name type="scientific">Amanita muscaria (strain Koide BX008)</name>
    <dbReference type="NCBI Taxonomy" id="946122"/>
    <lineage>
        <taxon>Eukaryota</taxon>
        <taxon>Fungi</taxon>
        <taxon>Dikarya</taxon>
        <taxon>Basidiomycota</taxon>
        <taxon>Agaricomycotina</taxon>
        <taxon>Agaricomycetes</taxon>
        <taxon>Agaricomycetidae</taxon>
        <taxon>Agaricales</taxon>
        <taxon>Pluteineae</taxon>
        <taxon>Amanitaceae</taxon>
        <taxon>Amanita</taxon>
    </lineage>
</organism>
<dbReference type="AlphaFoldDB" id="A0A0C2T743"/>
<dbReference type="PANTHER" id="PTHR35140:SF1">
    <property type="entry name" value="MITOTIC CHECK POINT PROTEIN BFA1"/>
    <property type="match status" value="1"/>
</dbReference>
<feature type="compositionally biased region" description="Pro residues" evidence="1">
    <location>
        <begin position="495"/>
        <end position="506"/>
    </location>
</feature>
<feature type="compositionally biased region" description="Polar residues" evidence="1">
    <location>
        <begin position="343"/>
        <end position="353"/>
    </location>
</feature>
<dbReference type="GO" id="GO:0044732">
    <property type="term" value="C:mitotic spindle pole body"/>
    <property type="evidence" value="ECO:0007669"/>
    <property type="project" value="TreeGrafter"/>
</dbReference>
<evidence type="ECO:0000313" key="2">
    <source>
        <dbReference type="EMBL" id="KIL71805.1"/>
    </source>
</evidence>
<dbReference type="Proteomes" id="UP000054549">
    <property type="component" value="Unassembled WGS sequence"/>
</dbReference>
<feature type="compositionally biased region" description="Low complexity" evidence="1">
    <location>
        <begin position="354"/>
        <end position="366"/>
    </location>
</feature>
<protein>
    <submittedName>
        <fullName evidence="2">Uncharacterized protein</fullName>
    </submittedName>
</protein>
<dbReference type="EMBL" id="KN818222">
    <property type="protein sequence ID" value="KIL71805.1"/>
    <property type="molecule type" value="Genomic_DNA"/>
</dbReference>
<dbReference type="InterPro" id="IPR034586">
    <property type="entry name" value="Bfa1/Byr4"/>
</dbReference>
<dbReference type="InParanoid" id="A0A0C2T743"/>
<feature type="compositionally biased region" description="Basic and acidic residues" evidence="1">
    <location>
        <begin position="303"/>
        <end position="317"/>
    </location>
</feature>
<name>A0A0C2T743_AMAMK</name>
<accession>A0A0C2T743</accession>
<dbReference type="GO" id="GO:0005096">
    <property type="term" value="F:GTPase activator activity"/>
    <property type="evidence" value="ECO:0007669"/>
    <property type="project" value="InterPro"/>
</dbReference>
<proteinExistence type="predicted"/>
<feature type="region of interest" description="Disordered" evidence="1">
    <location>
        <begin position="156"/>
        <end position="216"/>
    </location>
</feature>
<dbReference type="OrthoDB" id="19159at2759"/>
<reference evidence="2 3" key="1">
    <citation type="submission" date="2014-04" db="EMBL/GenBank/DDBJ databases">
        <title>Evolutionary Origins and Diversification of the Mycorrhizal Mutualists.</title>
        <authorList>
            <consortium name="DOE Joint Genome Institute"/>
            <consortium name="Mycorrhizal Genomics Consortium"/>
            <person name="Kohler A."/>
            <person name="Kuo A."/>
            <person name="Nagy L.G."/>
            <person name="Floudas D."/>
            <person name="Copeland A."/>
            <person name="Barry K.W."/>
            <person name="Cichocki N."/>
            <person name="Veneault-Fourrey C."/>
            <person name="LaButti K."/>
            <person name="Lindquist E.A."/>
            <person name="Lipzen A."/>
            <person name="Lundell T."/>
            <person name="Morin E."/>
            <person name="Murat C."/>
            <person name="Riley R."/>
            <person name="Ohm R."/>
            <person name="Sun H."/>
            <person name="Tunlid A."/>
            <person name="Henrissat B."/>
            <person name="Grigoriev I.V."/>
            <person name="Hibbett D.S."/>
            <person name="Martin F."/>
        </authorList>
    </citation>
    <scope>NUCLEOTIDE SEQUENCE [LARGE SCALE GENOMIC DNA]</scope>
    <source>
        <strain evidence="2 3">Koide BX008</strain>
    </source>
</reference>